<sequence>MLYRKFVPPNHLRPFVECFFLWENSLMLSKSLSIESPPTGFASMVFNYGTPYRVTSQKLNGGLVPKNFLTGQATKSYQLQLSGKIGMVGIVFRPAGLNTLFGLPMYEFSDERTNLRDVLGRHLDEWSDKIEEAASPAERIGLLEQFLNLQLLRKNPELDRIDYAANLIVEQRGVVNISDMMNELFVCRRQFERKFLQKVGVSPKYYARIRRVGSLCSELAQKRWQVADWQDIIYKNGYYDQSHFIKEFTEFTGKSPSFYVKNNVELANYLK</sequence>
<keyword evidence="3" id="KW-0804">Transcription</keyword>
<dbReference type="SUPFAM" id="SSF46689">
    <property type="entry name" value="Homeodomain-like"/>
    <property type="match status" value="1"/>
</dbReference>
<dbReference type="InterPro" id="IPR009057">
    <property type="entry name" value="Homeodomain-like_sf"/>
</dbReference>
<comment type="caution">
    <text evidence="5">The sequence shown here is derived from an EMBL/GenBank/DDBJ whole genome shotgun (WGS) entry which is preliminary data.</text>
</comment>
<organism evidence="5 6">
    <name type="scientific">Runella aurantiaca</name>
    <dbReference type="NCBI Taxonomy" id="2282308"/>
    <lineage>
        <taxon>Bacteria</taxon>
        <taxon>Pseudomonadati</taxon>
        <taxon>Bacteroidota</taxon>
        <taxon>Cytophagia</taxon>
        <taxon>Cytophagales</taxon>
        <taxon>Spirosomataceae</taxon>
        <taxon>Runella</taxon>
    </lineage>
</organism>
<evidence type="ECO:0000313" key="6">
    <source>
        <dbReference type="Proteomes" id="UP000253141"/>
    </source>
</evidence>
<dbReference type="PROSITE" id="PS01124">
    <property type="entry name" value="HTH_ARAC_FAMILY_2"/>
    <property type="match status" value="1"/>
</dbReference>
<evidence type="ECO:0000256" key="2">
    <source>
        <dbReference type="ARBA" id="ARBA00023125"/>
    </source>
</evidence>
<dbReference type="EMBL" id="QPIW01000001">
    <property type="protein sequence ID" value="RDB07710.1"/>
    <property type="molecule type" value="Genomic_DNA"/>
</dbReference>
<dbReference type="Pfam" id="PF20240">
    <property type="entry name" value="DUF6597"/>
    <property type="match status" value="1"/>
</dbReference>
<dbReference type="PANTHER" id="PTHR46796">
    <property type="entry name" value="HTH-TYPE TRANSCRIPTIONAL ACTIVATOR RHAS-RELATED"/>
    <property type="match status" value="1"/>
</dbReference>
<dbReference type="InterPro" id="IPR018060">
    <property type="entry name" value="HTH_AraC"/>
</dbReference>
<protein>
    <submittedName>
        <fullName evidence="5">Helix-turn-helix domain-containing protein</fullName>
    </submittedName>
</protein>
<reference evidence="5 6" key="1">
    <citation type="submission" date="2018-07" db="EMBL/GenBank/DDBJ databases">
        <title>Genome analysis of Runella aurantiaca.</title>
        <authorList>
            <person name="Yang X."/>
        </authorList>
    </citation>
    <scope>NUCLEOTIDE SEQUENCE [LARGE SCALE GENOMIC DNA]</scope>
    <source>
        <strain evidence="5 6">YX9</strain>
    </source>
</reference>
<dbReference type="Pfam" id="PF12833">
    <property type="entry name" value="HTH_18"/>
    <property type="match status" value="1"/>
</dbReference>
<evidence type="ECO:0000256" key="1">
    <source>
        <dbReference type="ARBA" id="ARBA00023015"/>
    </source>
</evidence>
<dbReference type="PANTHER" id="PTHR46796:SF13">
    <property type="entry name" value="HTH-TYPE TRANSCRIPTIONAL ACTIVATOR RHAS"/>
    <property type="match status" value="1"/>
</dbReference>
<accession>A0A369IFT0</accession>
<evidence type="ECO:0000256" key="3">
    <source>
        <dbReference type="ARBA" id="ARBA00023163"/>
    </source>
</evidence>
<feature type="domain" description="HTH araC/xylS-type" evidence="4">
    <location>
        <begin position="159"/>
        <end position="262"/>
    </location>
</feature>
<gene>
    <name evidence="5" type="ORF">DVG78_01245</name>
</gene>
<name>A0A369IFT0_9BACT</name>
<dbReference type="AlphaFoldDB" id="A0A369IFT0"/>
<dbReference type="GO" id="GO:0003700">
    <property type="term" value="F:DNA-binding transcription factor activity"/>
    <property type="evidence" value="ECO:0007669"/>
    <property type="project" value="InterPro"/>
</dbReference>
<dbReference type="SMART" id="SM00342">
    <property type="entry name" value="HTH_ARAC"/>
    <property type="match status" value="1"/>
</dbReference>
<dbReference type="RefSeq" id="WP_114459249.1">
    <property type="nucleotide sequence ID" value="NZ_QPIW01000001.1"/>
</dbReference>
<keyword evidence="1" id="KW-0805">Transcription regulation</keyword>
<dbReference type="OrthoDB" id="635259at2"/>
<dbReference type="InterPro" id="IPR050204">
    <property type="entry name" value="AraC_XylS_family_regulators"/>
</dbReference>
<dbReference type="InterPro" id="IPR046532">
    <property type="entry name" value="DUF6597"/>
</dbReference>
<evidence type="ECO:0000259" key="4">
    <source>
        <dbReference type="PROSITE" id="PS01124"/>
    </source>
</evidence>
<keyword evidence="6" id="KW-1185">Reference proteome</keyword>
<dbReference type="GO" id="GO:0043565">
    <property type="term" value="F:sequence-specific DNA binding"/>
    <property type="evidence" value="ECO:0007669"/>
    <property type="project" value="InterPro"/>
</dbReference>
<keyword evidence="2" id="KW-0238">DNA-binding</keyword>
<dbReference type="Proteomes" id="UP000253141">
    <property type="component" value="Unassembled WGS sequence"/>
</dbReference>
<dbReference type="Gene3D" id="1.10.10.60">
    <property type="entry name" value="Homeodomain-like"/>
    <property type="match status" value="1"/>
</dbReference>
<evidence type="ECO:0000313" key="5">
    <source>
        <dbReference type="EMBL" id="RDB07710.1"/>
    </source>
</evidence>
<proteinExistence type="predicted"/>